<organism evidence="2 3">
    <name type="scientific">Datura stramonium</name>
    <name type="common">Jimsonweed</name>
    <name type="synonym">Common thornapple</name>
    <dbReference type="NCBI Taxonomy" id="4076"/>
    <lineage>
        <taxon>Eukaryota</taxon>
        <taxon>Viridiplantae</taxon>
        <taxon>Streptophyta</taxon>
        <taxon>Embryophyta</taxon>
        <taxon>Tracheophyta</taxon>
        <taxon>Spermatophyta</taxon>
        <taxon>Magnoliopsida</taxon>
        <taxon>eudicotyledons</taxon>
        <taxon>Gunneridae</taxon>
        <taxon>Pentapetalae</taxon>
        <taxon>asterids</taxon>
        <taxon>lamiids</taxon>
        <taxon>Solanales</taxon>
        <taxon>Solanaceae</taxon>
        <taxon>Solanoideae</taxon>
        <taxon>Datureae</taxon>
        <taxon>Datura</taxon>
    </lineage>
</organism>
<feature type="region of interest" description="Disordered" evidence="1">
    <location>
        <begin position="80"/>
        <end position="107"/>
    </location>
</feature>
<keyword evidence="3" id="KW-1185">Reference proteome</keyword>
<protein>
    <submittedName>
        <fullName evidence="2">Uncharacterized protein</fullName>
    </submittedName>
</protein>
<gene>
    <name evidence="2" type="ORF">HAX54_001401</name>
</gene>
<dbReference type="EMBL" id="JACEIK010010517">
    <property type="protein sequence ID" value="MCE3215229.1"/>
    <property type="molecule type" value="Genomic_DNA"/>
</dbReference>
<evidence type="ECO:0000313" key="2">
    <source>
        <dbReference type="EMBL" id="MCE3215229.1"/>
    </source>
</evidence>
<proteinExistence type="predicted"/>
<accession>A0ABS8WUF1</accession>
<sequence length="119" mass="13704">MVPGLDLRVLFVQGWWKEHWTRFLFCRASRCVSPIEVPTPCGGLILGFEWSQIFHCKQFPTNDNNSDLLLYRVEKSQIPRPKQLITSDPVNTQQCSPLPDPSTFSSSSLYSLRTHLLPR</sequence>
<reference evidence="2 3" key="1">
    <citation type="journal article" date="2021" name="BMC Genomics">
        <title>Datura genome reveals duplications of psychoactive alkaloid biosynthetic genes and high mutation rate following tissue culture.</title>
        <authorList>
            <person name="Rajewski A."/>
            <person name="Carter-House D."/>
            <person name="Stajich J."/>
            <person name="Litt A."/>
        </authorList>
    </citation>
    <scope>NUCLEOTIDE SEQUENCE [LARGE SCALE GENOMIC DNA]</scope>
    <source>
        <strain evidence="2">AR-01</strain>
    </source>
</reference>
<dbReference type="Proteomes" id="UP000823775">
    <property type="component" value="Unassembled WGS sequence"/>
</dbReference>
<comment type="caution">
    <text evidence="2">The sequence shown here is derived from an EMBL/GenBank/DDBJ whole genome shotgun (WGS) entry which is preliminary data.</text>
</comment>
<feature type="compositionally biased region" description="Polar residues" evidence="1">
    <location>
        <begin position="84"/>
        <end position="95"/>
    </location>
</feature>
<evidence type="ECO:0000313" key="3">
    <source>
        <dbReference type="Proteomes" id="UP000823775"/>
    </source>
</evidence>
<name>A0ABS8WUF1_DATST</name>
<evidence type="ECO:0000256" key="1">
    <source>
        <dbReference type="SAM" id="MobiDB-lite"/>
    </source>
</evidence>